<reference evidence="2 3" key="1">
    <citation type="submission" date="2016-04" db="EMBL/GenBank/DDBJ databases">
        <title>Genome sequence of Clostridium magnum DSM 2767.</title>
        <authorList>
            <person name="Poehlein A."/>
            <person name="Uhlig R."/>
            <person name="Fischer R."/>
            <person name="Bahl H."/>
            <person name="Daniel R."/>
        </authorList>
    </citation>
    <scope>NUCLEOTIDE SEQUENCE [LARGE SCALE GENOMIC DNA]</scope>
    <source>
        <strain evidence="2 3">DSM 2767</strain>
    </source>
</reference>
<dbReference type="RefSeq" id="WP_066619712.1">
    <property type="nucleotide sequence ID" value="NZ_FQXL01000074.1"/>
</dbReference>
<keyword evidence="3" id="KW-1185">Reference proteome</keyword>
<protein>
    <submittedName>
        <fullName evidence="2">Uncharacterized protein</fullName>
    </submittedName>
</protein>
<dbReference type="EMBL" id="LWAE01000001">
    <property type="protein sequence ID" value="KZL94335.1"/>
    <property type="molecule type" value="Genomic_DNA"/>
</dbReference>
<dbReference type="STRING" id="1121326.CLMAG_13880"/>
<dbReference type="Proteomes" id="UP000076603">
    <property type="component" value="Unassembled WGS sequence"/>
</dbReference>
<evidence type="ECO:0000256" key="1">
    <source>
        <dbReference type="SAM" id="MobiDB-lite"/>
    </source>
</evidence>
<dbReference type="AlphaFoldDB" id="A0A162UVU8"/>
<name>A0A162UVU8_9CLOT</name>
<evidence type="ECO:0000313" key="2">
    <source>
        <dbReference type="EMBL" id="KZL94335.1"/>
    </source>
</evidence>
<sequence>MKITAEFNSNEELLSFISTFGTRSFTGEQASEPVVKVPVADKVETKKEVKEEETKVAECDKYYYHGESDSYWILPKGEVIPTGIDFQCSNEISREEYEKGIEKQKELPKGETKSEENPPKEDKKEEDPKVTKEMVRERIGAIMKSGKQKEAKELVAKYGASKLPDLKEEHYAAIYKDAEELL</sequence>
<organism evidence="2 3">
    <name type="scientific">Clostridium magnum DSM 2767</name>
    <dbReference type="NCBI Taxonomy" id="1121326"/>
    <lineage>
        <taxon>Bacteria</taxon>
        <taxon>Bacillati</taxon>
        <taxon>Bacillota</taxon>
        <taxon>Clostridia</taxon>
        <taxon>Eubacteriales</taxon>
        <taxon>Clostridiaceae</taxon>
        <taxon>Clostridium</taxon>
    </lineage>
</organism>
<feature type="region of interest" description="Disordered" evidence="1">
    <location>
        <begin position="97"/>
        <end position="133"/>
    </location>
</feature>
<proteinExistence type="predicted"/>
<dbReference type="PATRIC" id="fig|1121326.3.peg.1358"/>
<gene>
    <name evidence="2" type="ORF">CLMAG_13880</name>
</gene>
<dbReference type="OrthoDB" id="1924919at2"/>
<comment type="caution">
    <text evidence="2">The sequence shown here is derived from an EMBL/GenBank/DDBJ whole genome shotgun (WGS) entry which is preliminary data.</text>
</comment>
<accession>A0A162UVU8</accession>
<evidence type="ECO:0000313" key="3">
    <source>
        <dbReference type="Proteomes" id="UP000076603"/>
    </source>
</evidence>